<evidence type="ECO:0000313" key="2">
    <source>
        <dbReference type="Proteomes" id="UP000751190"/>
    </source>
</evidence>
<dbReference type="AlphaFoldDB" id="A0A8J6C6Q6"/>
<dbReference type="Proteomes" id="UP000751190">
    <property type="component" value="Unassembled WGS sequence"/>
</dbReference>
<name>A0A8J6C6Q6_DIALT</name>
<organism evidence="1 2">
    <name type="scientific">Diacronema lutheri</name>
    <name type="common">Unicellular marine alga</name>
    <name type="synonym">Monochrysis lutheri</name>
    <dbReference type="NCBI Taxonomy" id="2081491"/>
    <lineage>
        <taxon>Eukaryota</taxon>
        <taxon>Haptista</taxon>
        <taxon>Haptophyta</taxon>
        <taxon>Pavlovophyceae</taxon>
        <taxon>Pavlovales</taxon>
        <taxon>Pavlovaceae</taxon>
        <taxon>Diacronema</taxon>
    </lineage>
</organism>
<accession>A0A8J6C6Q6</accession>
<evidence type="ECO:0000313" key="1">
    <source>
        <dbReference type="EMBL" id="KAG8456998.1"/>
    </source>
</evidence>
<reference evidence="1" key="1">
    <citation type="submission" date="2021-05" db="EMBL/GenBank/DDBJ databases">
        <title>The genome of the haptophyte Pavlova lutheri (Diacronema luteri, Pavlovales) - a model for lipid biosynthesis in eukaryotic algae.</title>
        <authorList>
            <person name="Hulatt C.J."/>
            <person name="Posewitz M.C."/>
        </authorList>
    </citation>
    <scope>NUCLEOTIDE SEQUENCE</scope>
    <source>
        <strain evidence="1">NIVA-4/92</strain>
    </source>
</reference>
<protein>
    <submittedName>
        <fullName evidence="1">Uncharacterized protein</fullName>
    </submittedName>
</protein>
<dbReference type="EMBL" id="JAGTXO010000091">
    <property type="protein sequence ID" value="KAG8456998.1"/>
    <property type="molecule type" value="Genomic_DNA"/>
</dbReference>
<proteinExistence type="predicted"/>
<gene>
    <name evidence="1" type="ORF">KFE25_006610</name>
</gene>
<sequence length="124" mass="12975">MPAPFSPAEGAAAFAERWSGIDVRTVMRAANAERHAPFCARASAPLRTRARDVVLSGVQLNAIGMDASRAFAPGGPLHAANVTAILERLQPLRSLLFPPISLPAFGDRVASAPKSGPYAENPSS</sequence>
<keyword evidence="2" id="KW-1185">Reference proteome</keyword>
<comment type="caution">
    <text evidence="1">The sequence shown here is derived from an EMBL/GenBank/DDBJ whole genome shotgun (WGS) entry which is preliminary data.</text>
</comment>